<evidence type="ECO:0000313" key="3">
    <source>
        <dbReference type="EMBL" id="KAK6957743.1"/>
    </source>
</evidence>
<name>A0AAX6MZ91_9PEZI</name>
<evidence type="ECO:0000256" key="2">
    <source>
        <dbReference type="SAM" id="SignalP"/>
    </source>
</evidence>
<feature type="signal peptide" evidence="2">
    <location>
        <begin position="1"/>
        <end position="20"/>
    </location>
</feature>
<reference evidence="3 4" key="1">
    <citation type="journal article" date="2024" name="Front Chem Biol">
        <title>Unveiling the potential of Daldinia eschscholtzii MFLUCC 19-0629 through bioactivity and bioinformatics studies for enhanced sustainable agriculture production.</title>
        <authorList>
            <person name="Brooks S."/>
            <person name="Weaver J.A."/>
            <person name="Klomchit A."/>
            <person name="Alharthi S.A."/>
            <person name="Onlamun T."/>
            <person name="Nurani R."/>
            <person name="Vong T.K."/>
            <person name="Alberti F."/>
            <person name="Greco C."/>
        </authorList>
    </citation>
    <scope>NUCLEOTIDE SEQUENCE [LARGE SCALE GENOMIC DNA]</scope>
    <source>
        <strain evidence="3">MFLUCC 19-0629</strain>
    </source>
</reference>
<protein>
    <submittedName>
        <fullName evidence="3">Uncharacterized protein</fullName>
    </submittedName>
</protein>
<keyword evidence="2" id="KW-0732">Signal</keyword>
<evidence type="ECO:0000256" key="1">
    <source>
        <dbReference type="SAM" id="MobiDB-lite"/>
    </source>
</evidence>
<feature type="region of interest" description="Disordered" evidence="1">
    <location>
        <begin position="139"/>
        <end position="229"/>
    </location>
</feature>
<organism evidence="3 4">
    <name type="scientific">Daldinia eschscholtzii</name>
    <dbReference type="NCBI Taxonomy" id="292717"/>
    <lineage>
        <taxon>Eukaryota</taxon>
        <taxon>Fungi</taxon>
        <taxon>Dikarya</taxon>
        <taxon>Ascomycota</taxon>
        <taxon>Pezizomycotina</taxon>
        <taxon>Sordariomycetes</taxon>
        <taxon>Xylariomycetidae</taxon>
        <taxon>Xylariales</taxon>
        <taxon>Hypoxylaceae</taxon>
        <taxon>Daldinia</taxon>
    </lineage>
</organism>
<dbReference type="AlphaFoldDB" id="A0AAX6MZ91"/>
<evidence type="ECO:0000313" key="4">
    <source>
        <dbReference type="Proteomes" id="UP001369815"/>
    </source>
</evidence>
<comment type="caution">
    <text evidence="3">The sequence shown here is derived from an EMBL/GenBank/DDBJ whole genome shotgun (WGS) entry which is preliminary data.</text>
</comment>
<feature type="compositionally biased region" description="Low complexity" evidence="1">
    <location>
        <begin position="139"/>
        <end position="222"/>
    </location>
</feature>
<gene>
    <name evidence="3" type="ORF">Daesc_000531</name>
</gene>
<keyword evidence="4" id="KW-1185">Reference proteome</keyword>
<accession>A0AAX6MZ91</accession>
<sequence>MLFSTISSLAIAALAGQAIAEPIRLPYKPKVAYMSPRAIFGLDRRANGGYAPEQEFCDDGNTCAEACGKGFEQCASKDGIVHCFNKAAKQTCCPGKTGESCDKGYFCTADDKGATWCCPDNMTLEQCADAYNLPGSLVPQTSTSTTKPKSLQTSTTHASTTTKGASTTAKAAASTSSTTTSTTTSTTSTATPTSTTSSQVNETSTSVTPASSAPAGPETTPAPATPSPSAPVNGIVTAGSHSSYGSINGIMLLAVAAFAALL</sequence>
<dbReference type="Proteomes" id="UP001369815">
    <property type="component" value="Unassembled WGS sequence"/>
</dbReference>
<feature type="chain" id="PRO_5043421950" evidence="2">
    <location>
        <begin position="21"/>
        <end position="262"/>
    </location>
</feature>
<dbReference type="EMBL" id="JBANMG010000001">
    <property type="protein sequence ID" value="KAK6957743.1"/>
    <property type="molecule type" value="Genomic_DNA"/>
</dbReference>
<proteinExistence type="predicted"/>